<evidence type="ECO:0000313" key="3">
    <source>
        <dbReference type="EMBL" id="MEU2120865.1"/>
    </source>
</evidence>
<feature type="region of interest" description="Disordered" evidence="1">
    <location>
        <begin position="87"/>
        <end position="108"/>
    </location>
</feature>
<accession>A0ABV2X4T0</accession>
<gene>
    <name evidence="3" type="ORF">ABZ507_03450</name>
</gene>
<evidence type="ECO:0000256" key="2">
    <source>
        <dbReference type="SAM" id="Phobius"/>
    </source>
</evidence>
<dbReference type="Proteomes" id="UP001550535">
    <property type="component" value="Unassembled WGS sequence"/>
</dbReference>
<comment type="caution">
    <text evidence="3">The sequence shown here is derived from an EMBL/GenBank/DDBJ whole genome shotgun (WGS) entry which is preliminary data.</text>
</comment>
<keyword evidence="2" id="KW-0812">Transmembrane</keyword>
<dbReference type="RefSeq" id="WP_063019976.1">
    <property type="nucleotide sequence ID" value="NZ_JBEYBM010000004.1"/>
</dbReference>
<reference evidence="3 4" key="1">
    <citation type="submission" date="2024-06" db="EMBL/GenBank/DDBJ databases">
        <title>The Natural Products Discovery Center: Release of the First 8490 Sequenced Strains for Exploring Actinobacteria Biosynthetic Diversity.</title>
        <authorList>
            <person name="Kalkreuter E."/>
            <person name="Kautsar S.A."/>
            <person name="Yang D."/>
            <person name="Bader C.D."/>
            <person name="Teijaro C.N."/>
            <person name="Fluegel L."/>
            <person name="Davis C.M."/>
            <person name="Simpson J.R."/>
            <person name="Lauterbach L."/>
            <person name="Steele A.D."/>
            <person name="Gui C."/>
            <person name="Meng S."/>
            <person name="Li G."/>
            <person name="Viehrig K."/>
            <person name="Ye F."/>
            <person name="Su P."/>
            <person name="Kiefer A.F."/>
            <person name="Nichols A."/>
            <person name="Cepeda A.J."/>
            <person name="Yan W."/>
            <person name="Fan B."/>
            <person name="Jiang Y."/>
            <person name="Adhikari A."/>
            <person name="Zheng C.-J."/>
            <person name="Schuster L."/>
            <person name="Cowan T.M."/>
            <person name="Smanski M.J."/>
            <person name="Chevrette M.G."/>
            <person name="De Carvalho L.P.S."/>
            <person name="Shen B."/>
        </authorList>
    </citation>
    <scope>NUCLEOTIDE SEQUENCE [LARGE SCALE GENOMIC DNA]</scope>
    <source>
        <strain evidence="3 4">NPDC019434</strain>
    </source>
</reference>
<evidence type="ECO:0000256" key="1">
    <source>
        <dbReference type="SAM" id="MobiDB-lite"/>
    </source>
</evidence>
<dbReference type="EMBL" id="JBEYBR010000005">
    <property type="protein sequence ID" value="MEU2120865.1"/>
    <property type="molecule type" value="Genomic_DNA"/>
</dbReference>
<feature type="transmembrane region" description="Helical" evidence="2">
    <location>
        <begin position="27"/>
        <end position="51"/>
    </location>
</feature>
<proteinExistence type="predicted"/>
<protein>
    <recommendedName>
        <fullName evidence="5">UsfY protein</fullName>
    </recommendedName>
</protein>
<evidence type="ECO:0000313" key="4">
    <source>
        <dbReference type="Proteomes" id="UP001550535"/>
    </source>
</evidence>
<organism evidence="3 4">
    <name type="scientific">Nocardia niwae</name>
    <dbReference type="NCBI Taxonomy" id="626084"/>
    <lineage>
        <taxon>Bacteria</taxon>
        <taxon>Bacillati</taxon>
        <taxon>Actinomycetota</taxon>
        <taxon>Actinomycetes</taxon>
        <taxon>Mycobacteriales</taxon>
        <taxon>Nocardiaceae</taxon>
        <taxon>Nocardia</taxon>
    </lineage>
</organism>
<name>A0ABV2X4T0_9NOCA</name>
<feature type="transmembrane region" description="Helical" evidence="2">
    <location>
        <begin position="57"/>
        <end position="77"/>
    </location>
</feature>
<keyword evidence="2" id="KW-1133">Transmembrane helix</keyword>
<sequence>MSDKTTSSGRDTPHWHARAGDLLDDNFNLPGIVLCALGVAALACTLTAAGYGFTVRAGVGVVVTAALWITGVGALLVEHHREQTIELKHGRRGHGPGALRPIRYSGDR</sequence>
<evidence type="ECO:0008006" key="5">
    <source>
        <dbReference type="Google" id="ProtNLM"/>
    </source>
</evidence>
<keyword evidence="4" id="KW-1185">Reference proteome</keyword>
<keyword evidence="2" id="KW-0472">Membrane</keyword>